<name>A0A4V2MX89_9APHY</name>
<feature type="compositionally biased region" description="Low complexity" evidence="3">
    <location>
        <begin position="527"/>
        <end position="541"/>
    </location>
</feature>
<evidence type="ECO:0000256" key="3">
    <source>
        <dbReference type="SAM" id="MobiDB-lite"/>
    </source>
</evidence>
<evidence type="ECO:0000256" key="1">
    <source>
        <dbReference type="ARBA" id="ARBA00006082"/>
    </source>
</evidence>
<dbReference type="GO" id="GO:0061982">
    <property type="term" value="P:meiosis I cell cycle process"/>
    <property type="evidence" value="ECO:0007669"/>
    <property type="project" value="UniProtKB-ARBA"/>
</dbReference>
<feature type="region of interest" description="Disordered" evidence="3">
    <location>
        <begin position="725"/>
        <end position="753"/>
    </location>
</feature>
<dbReference type="GO" id="GO:0006298">
    <property type="term" value="P:mismatch repair"/>
    <property type="evidence" value="ECO:0007669"/>
    <property type="project" value="InterPro"/>
</dbReference>
<dbReference type="STRING" id="92696.A0A4V2MX89"/>
<sequence length="936" mass="103583">MPTRPSTSQLPNPIETLPPPTQSKLRSTQILTSLPQIISELVQNSLDAQARQIDVGVDCEEWECWVRDDGVGMNKDGLARLVSGLKEGRYNTSKAYTPASLEEVTTFGFRGEALASAADVSCLEISSRTARSRESWSIILKGGSNLYNGPSIRWRRETHGTTVSVRDAFYNLPIRRRSHPPPQKTIETIRREIETYALVFPHVSFTLEETKRAKSGSSERTPHRVLSIPKTKSIVSTFRHLYGRALAEHVDEIDESRDDLRIEGFISLEGAQSKSHQFLYLNRHPLAVCDLHRIIDLRFGASTFSKHAFDEYGQMSQPRSTIRRSPRKCEKKPVYVLNLTIPPRHIDNCLEPAKASVHLRDAESVSALVSSVVQAFLVRHGFASDRPKPREREEGTPSPRKKRRLDRQDEDGPSSRQRPQTETAIFTSTSQDGGNVVWMDPSTGIRYVVDKRTGNSYPVQLHQEDGGGTTSARGEESGLGQRKPTLRRTIGSSKIDDDTPQWIRKALQANQAYTLSERKIPSVVPFPSTSTSTSNATPSTRTRSRNDSCRVSWHDVTALPWDESTSGSGTGMGGGRLRKEDLGRVRVVGQVDRKFVACVLEGNGEVYEGEERLKGTTLILIDQHAADERVRVERFLKELCSAFLQYASPPPPSPPPDDAVAELDRAVPVLLAKHEAVRIVQSEETRRVFERWGVRFGGLDGVVLGGEQEGSEEELDVLRLWRPKSKRGKGKEQEKGKGKESAGEGAGTGESGYTQVMVKSVPALLRDKLLMDGELRDLIKSTLAHIDTVGYPSTHLTTPAPSQLPTPSCSQQHPLHPPFPSSQSTSHPVWQRALRHCPPHLLDLVNSKACRGAIMFNDPLTLEQCERLVGQLARTDAPFQCAHGRPSLVPLVRVCGEAWAQGQANGSGEDVKPANSKRMREVDWEGFGSAASDGGP</sequence>
<feature type="region of interest" description="Disordered" evidence="3">
    <location>
        <begin position="902"/>
        <end position="936"/>
    </location>
</feature>
<dbReference type="PANTHER" id="PTHR10073:SF47">
    <property type="entry name" value="DNA MISMATCH REPAIR PROTEIN MLH3"/>
    <property type="match status" value="1"/>
</dbReference>
<comment type="similarity">
    <text evidence="1">Belongs to the DNA mismatch repair MutL/HexB family.</text>
</comment>
<evidence type="ECO:0000259" key="4">
    <source>
        <dbReference type="SMART" id="SM00853"/>
    </source>
</evidence>
<feature type="compositionally biased region" description="Basic and acidic residues" evidence="3">
    <location>
        <begin position="730"/>
        <end position="742"/>
    </location>
</feature>
<dbReference type="SUPFAM" id="SSF55874">
    <property type="entry name" value="ATPase domain of HSP90 chaperone/DNA topoisomerase II/histidine kinase"/>
    <property type="match status" value="1"/>
</dbReference>
<dbReference type="PANTHER" id="PTHR10073">
    <property type="entry name" value="DNA MISMATCH REPAIR PROTEIN MLH, PMS, MUTL"/>
    <property type="match status" value="1"/>
</dbReference>
<dbReference type="SMART" id="SM00853">
    <property type="entry name" value="MutL_C"/>
    <property type="match status" value="1"/>
</dbReference>
<evidence type="ECO:0000256" key="2">
    <source>
        <dbReference type="ARBA" id="ARBA00022763"/>
    </source>
</evidence>
<feature type="region of interest" description="Disordered" evidence="3">
    <location>
        <begin position="384"/>
        <end position="437"/>
    </location>
</feature>
<dbReference type="Gene3D" id="3.30.1540.20">
    <property type="entry name" value="MutL, C-terminal domain, dimerisation subdomain"/>
    <property type="match status" value="2"/>
</dbReference>
<dbReference type="InterPro" id="IPR042121">
    <property type="entry name" value="MutL_C_regsub"/>
</dbReference>
<dbReference type="InterPro" id="IPR013507">
    <property type="entry name" value="DNA_mismatch_S5_2-like"/>
</dbReference>
<dbReference type="Pfam" id="PF01119">
    <property type="entry name" value="DNA_mis_repair"/>
    <property type="match status" value="1"/>
</dbReference>
<comment type="caution">
    <text evidence="6">The sequence shown here is derived from an EMBL/GenBank/DDBJ whole genome shotgun (WGS) entry which is preliminary data.</text>
</comment>
<feature type="compositionally biased region" description="Polar residues" evidence="3">
    <location>
        <begin position="794"/>
        <end position="813"/>
    </location>
</feature>
<dbReference type="Gene3D" id="3.30.565.10">
    <property type="entry name" value="Histidine kinase-like ATPase, C-terminal domain"/>
    <property type="match status" value="1"/>
</dbReference>
<accession>A0A4V2MX89</accession>
<organism evidence="6 7">
    <name type="scientific">Steccherinum ochraceum</name>
    <dbReference type="NCBI Taxonomy" id="92696"/>
    <lineage>
        <taxon>Eukaryota</taxon>
        <taxon>Fungi</taxon>
        <taxon>Dikarya</taxon>
        <taxon>Basidiomycota</taxon>
        <taxon>Agaricomycotina</taxon>
        <taxon>Agaricomycetes</taxon>
        <taxon>Polyporales</taxon>
        <taxon>Steccherinaceae</taxon>
        <taxon>Steccherinum</taxon>
    </lineage>
</organism>
<dbReference type="GO" id="GO:0005524">
    <property type="term" value="F:ATP binding"/>
    <property type="evidence" value="ECO:0007669"/>
    <property type="project" value="InterPro"/>
</dbReference>
<reference evidence="6 7" key="1">
    <citation type="submission" date="2018-11" db="EMBL/GenBank/DDBJ databases">
        <title>Genome assembly of Steccherinum ochraceum LE-BIN_3174, the white-rot fungus of the Steccherinaceae family (The Residual Polyporoid clade, Polyporales, Basidiomycota).</title>
        <authorList>
            <person name="Fedorova T.V."/>
            <person name="Glazunova O.A."/>
            <person name="Landesman E.O."/>
            <person name="Moiseenko K.V."/>
            <person name="Psurtseva N.V."/>
            <person name="Savinova O.S."/>
            <person name="Shakhova N.V."/>
            <person name="Tyazhelova T.V."/>
            <person name="Vasina D.V."/>
        </authorList>
    </citation>
    <scope>NUCLEOTIDE SEQUENCE [LARGE SCALE GENOMIC DNA]</scope>
    <source>
        <strain evidence="6 7">LE-BIN_3174</strain>
    </source>
</reference>
<evidence type="ECO:0000313" key="7">
    <source>
        <dbReference type="Proteomes" id="UP000292702"/>
    </source>
</evidence>
<proteinExistence type="inferred from homology"/>
<dbReference type="Pfam" id="PF13589">
    <property type="entry name" value="HATPase_c_3"/>
    <property type="match status" value="1"/>
</dbReference>
<dbReference type="GO" id="GO:0032300">
    <property type="term" value="C:mismatch repair complex"/>
    <property type="evidence" value="ECO:0007669"/>
    <property type="project" value="InterPro"/>
</dbReference>
<dbReference type="Gene3D" id="3.30.230.10">
    <property type="match status" value="1"/>
</dbReference>
<dbReference type="SMART" id="SM01340">
    <property type="entry name" value="DNA_mis_repair"/>
    <property type="match status" value="1"/>
</dbReference>
<dbReference type="GO" id="GO:0016887">
    <property type="term" value="F:ATP hydrolysis activity"/>
    <property type="evidence" value="ECO:0007669"/>
    <property type="project" value="InterPro"/>
</dbReference>
<feature type="compositionally biased region" description="Polar residues" evidence="3">
    <location>
        <begin position="414"/>
        <end position="433"/>
    </location>
</feature>
<dbReference type="InterPro" id="IPR020568">
    <property type="entry name" value="Ribosomal_Su5_D2-typ_SF"/>
</dbReference>
<dbReference type="InterPro" id="IPR014721">
    <property type="entry name" value="Ribsml_uS5_D2-typ_fold_subgr"/>
</dbReference>
<gene>
    <name evidence="6" type="primary">MLH3</name>
    <name evidence="6" type="ORF">EIP91_008330</name>
</gene>
<dbReference type="PROSITE" id="PS00058">
    <property type="entry name" value="DNA_MISMATCH_REPAIR_1"/>
    <property type="match status" value="1"/>
</dbReference>
<dbReference type="AlphaFoldDB" id="A0A4V2MX89"/>
<dbReference type="Gene3D" id="3.30.1370.100">
    <property type="entry name" value="MutL, C-terminal domain, regulatory subdomain"/>
    <property type="match status" value="1"/>
</dbReference>
<keyword evidence="7" id="KW-1185">Reference proteome</keyword>
<dbReference type="InterPro" id="IPR014790">
    <property type="entry name" value="MutL_C"/>
</dbReference>
<evidence type="ECO:0000313" key="6">
    <source>
        <dbReference type="EMBL" id="TCD69227.1"/>
    </source>
</evidence>
<feature type="region of interest" description="Disordered" evidence="3">
    <location>
        <begin position="794"/>
        <end position="826"/>
    </location>
</feature>
<dbReference type="InterPro" id="IPR038973">
    <property type="entry name" value="MutL/Mlh/Pms-like"/>
</dbReference>
<dbReference type="OrthoDB" id="429932at2759"/>
<feature type="domain" description="DNA mismatch repair protein S5" evidence="5">
    <location>
        <begin position="238"/>
        <end position="378"/>
    </location>
</feature>
<dbReference type="SUPFAM" id="SSF118116">
    <property type="entry name" value="DNA mismatch repair protein MutL"/>
    <property type="match status" value="1"/>
</dbReference>
<dbReference type="InterPro" id="IPR014762">
    <property type="entry name" value="DNA_mismatch_repair_CS"/>
</dbReference>
<dbReference type="Proteomes" id="UP000292702">
    <property type="component" value="Unassembled WGS sequence"/>
</dbReference>
<dbReference type="GO" id="GO:0140664">
    <property type="term" value="F:ATP-dependent DNA damage sensor activity"/>
    <property type="evidence" value="ECO:0007669"/>
    <property type="project" value="InterPro"/>
</dbReference>
<feature type="compositionally biased region" description="Polar residues" evidence="3">
    <location>
        <begin position="1"/>
        <end position="11"/>
    </location>
</feature>
<protein>
    <submittedName>
        <fullName evidence="6">DNA mismatch repair protein</fullName>
    </submittedName>
</protein>
<dbReference type="InterPro" id="IPR042120">
    <property type="entry name" value="MutL_C_dimsub"/>
</dbReference>
<feature type="region of interest" description="Disordered" evidence="3">
    <location>
        <begin position="1"/>
        <end position="23"/>
    </location>
</feature>
<keyword evidence="2" id="KW-0227">DNA damage</keyword>
<dbReference type="EMBL" id="RWJN01000046">
    <property type="protein sequence ID" value="TCD69227.1"/>
    <property type="molecule type" value="Genomic_DNA"/>
</dbReference>
<feature type="compositionally biased region" description="Basic and acidic residues" evidence="3">
    <location>
        <begin position="384"/>
        <end position="395"/>
    </location>
</feature>
<dbReference type="InterPro" id="IPR036890">
    <property type="entry name" value="HATPase_C_sf"/>
</dbReference>
<feature type="region of interest" description="Disordered" evidence="3">
    <location>
        <begin position="458"/>
        <end position="494"/>
    </location>
</feature>
<dbReference type="InterPro" id="IPR037198">
    <property type="entry name" value="MutL_C_sf"/>
</dbReference>
<feature type="region of interest" description="Disordered" evidence="3">
    <location>
        <begin position="524"/>
        <end position="549"/>
    </location>
</feature>
<dbReference type="GO" id="GO:0030983">
    <property type="term" value="F:mismatched DNA binding"/>
    <property type="evidence" value="ECO:0007669"/>
    <property type="project" value="InterPro"/>
</dbReference>
<evidence type="ECO:0000259" key="5">
    <source>
        <dbReference type="SMART" id="SM01340"/>
    </source>
</evidence>
<dbReference type="SUPFAM" id="SSF54211">
    <property type="entry name" value="Ribosomal protein S5 domain 2-like"/>
    <property type="match status" value="1"/>
</dbReference>
<feature type="domain" description="MutL C-terminal dimerisation" evidence="4">
    <location>
        <begin position="587"/>
        <end position="860"/>
    </location>
</feature>